<name>A0ACC1JVY6_9FUNG</name>
<dbReference type="Proteomes" id="UP001140234">
    <property type="component" value="Unassembled WGS sequence"/>
</dbReference>
<organism evidence="1 2">
    <name type="scientific">Coemansia nantahalensis</name>
    <dbReference type="NCBI Taxonomy" id="2789366"/>
    <lineage>
        <taxon>Eukaryota</taxon>
        <taxon>Fungi</taxon>
        <taxon>Fungi incertae sedis</taxon>
        <taxon>Zoopagomycota</taxon>
        <taxon>Kickxellomycotina</taxon>
        <taxon>Kickxellomycetes</taxon>
        <taxon>Kickxellales</taxon>
        <taxon>Kickxellaceae</taxon>
        <taxon>Coemansia</taxon>
    </lineage>
</organism>
<accession>A0ACC1JVY6</accession>
<evidence type="ECO:0000313" key="1">
    <source>
        <dbReference type="EMBL" id="KAJ2768135.1"/>
    </source>
</evidence>
<protein>
    <submittedName>
        <fullName evidence="1">Uncharacterized protein</fullName>
    </submittedName>
</protein>
<proteinExistence type="predicted"/>
<reference evidence="1" key="1">
    <citation type="submission" date="2022-07" db="EMBL/GenBank/DDBJ databases">
        <title>Phylogenomic reconstructions and comparative analyses of Kickxellomycotina fungi.</title>
        <authorList>
            <person name="Reynolds N.K."/>
            <person name="Stajich J.E."/>
            <person name="Barry K."/>
            <person name="Grigoriev I.V."/>
            <person name="Crous P."/>
            <person name="Smith M.E."/>
        </authorList>
    </citation>
    <scope>NUCLEOTIDE SEQUENCE</scope>
    <source>
        <strain evidence="1">CBS 109366</strain>
    </source>
</reference>
<keyword evidence="2" id="KW-1185">Reference proteome</keyword>
<feature type="non-terminal residue" evidence="1">
    <location>
        <position position="1"/>
    </location>
</feature>
<evidence type="ECO:0000313" key="2">
    <source>
        <dbReference type="Proteomes" id="UP001140234"/>
    </source>
</evidence>
<gene>
    <name evidence="1" type="ORF">IWQ57_003666</name>
</gene>
<comment type="caution">
    <text evidence="1">The sequence shown here is derived from an EMBL/GenBank/DDBJ whole genome shotgun (WGS) entry which is preliminary data.</text>
</comment>
<dbReference type="EMBL" id="JANBUJ010001251">
    <property type="protein sequence ID" value="KAJ2768135.1"/>
    <property type="molecule type" value="Genomic_DNA"/>
</dbReference>
<sequence length="114" mass="12659">IVSRITRLFDDHVKAAIAAESYCFDAYLAKTHSKTYVLDVEPWTPAVDSCFFEWRELAAAGDAFLGLRLFPKGLNGLAHFSAKHLTSCFPAELTDDAGHGTIAALIERMKEEIR</sequence>